<dbReference type="PROSITE" id="PS00374">
    <property type="entry name" value="MGMT"/>
    <property type="match status" value="1"/>
</dbReference>
<evidence type="ECO:0000256" key="5">
    <source>
        <dbReference type="ARBA" id="ARBA00022679"/>
    </source>
</evidence>
<comment type="similarity">
    <text evidence="2 9">Belongs to the MGMT family.</text>
</comment>
<dbReference type="SUPFAM" id="SSF53155">
    <property type="entry name" value="Methylated DNA-protein cysteine methyltransferase domain"/>
    <property type="match status" value="1"/>
</dbReference>
<evidence type="ECO:0000256" key="2">
    <source>
        <dbReference type="ARBA" id="ARBA00008711"/>
    </source>
</evidence>
<dbReference type="FunFam" id="1.10.10.10:FF:000214">
    <property type="entry name" value="Methylated-DNA--protein-cysteine methyltransferase"/>
    <property type="match status" value="1"/>
</dbReference>
<evidence type="ECO:0000313" key="12">
    <source>
        <dbReference type="EMBL" id="SDM61554.1"/>
    </source>
</evidence>
<dbReference type="GO" id="GO:0032259">
    <property type="term" value="P:methylation"/>
    <property type="evidence" value="ECO:0007669"/>
    <property type="project" value="UniProtKB-KW"/>
</dbReference>
<keyword evidence="3 9" id="KW-0963">Cytoplasm</keyword>
<keyword evidence="7 9" id="KW-0234">DNA repair</keyword>
<feature type="domain" description="Methylguanine DNA methyltransferase ribonuclease-like" evidence="11">
    <location>
        <begin position="6"/>
        <end position="64"/>
    </location>
</feature>
<keyword evidence="6 9" id="KW-0227">DNA damage</keyword>
<dbReference type="PANTHER" id="PTHR10815">
    <property type="entry name" value="METHYLATED-DNA--PROTEIN-CYSTEINE METHYLTRANSFERASE"/>
    <property type="match status" value="1"/>
</dbReference>
<dbReference type="InterPro" id="IPR036217">
    <property type="entry name" value="MethylDNA_cys_MeTrfase_DNAb"/>
</dbReference>
<keyword evidence="5 9" id="KW-0808">Transferase</keyword>
<dbReference type="InterPro" id="IPR036631">
    <property type="entry name" value="MGMT_N_sf"/>
</dbReference>
<dbReference type="Pfam" id="PF01035">
    <property type="entry name" value="DNA_binding_1"/>
    <property type="match status" value="1"/>
</dbReference>
<keyword evidence="4 9" id="KW-0489">Methyltransferase</keyword>
<dbReference type="STRING" id="258515.SAMN05192585_10273"/>
<dbReference type="OrthoDB" id="9802228at2"/>
<dbReference type="Gene3D" id="1.10.10.10">
    <property type="entry name" value="Winged helix-like DNA-binding domain superfamily/Winged helix DNA-binding domain"/>
    <property type="match status" value="1"/>
</dbReference>
<evidence type="ECO:0000256" key="9">
    <source>
        <dbReference type="HAMAP-Rule" id="MF_00772"/>
    </source>
</evidence>
<evidence type="ECO:0000256" key="4">
    <source>
        <dbReference type="ARBA" id="ARBA00022603"/>
    </source>
</evidence>
<protein>
    <recommendedName>
        <fullName evidence="9">Methylated-DNA--protein-cysteine methyltransferase</fullName>
        <ecNumber evidence="9">2.1.1.63</ecNumber>
    </recommendedName>
    <alternativeName>
        <fullName evidence="9">6-O-methylguanine-DNA methyltransferase</fullName>
        <shortName evidence="9">MGMT</shortName>
    </alternativeName>
    <alternativeName>
        <fullName evidence="9">O-6-methylguanine-DNA-alkyltransferase</fullName>
    </alternativeName>
</protein>
<dbReference type="Pfam" id="PF02870">
    <property type="entry name" value="Methyltransf_1N"/>
    <property type="match status" value="1"/>
</dbReference>
<dbReference type="Proteomes" id="UP000199182">
    <property type="component" value="Unassembled WGS sequence"/>
</dbReference>
<proteinExistence type="inferred from homology"/>
<evidence type="ECO:0000259" key="11">
    <source>
        <dbReference type="Pfam" id="PF02870"/>
    </source>
</evidence>
<evidence type="ECO:0000256" key="3">
    <source>
        <dbReference type="ARBA" id="ARBA00022490"/>
    </source>
</evidence>
<dbReference type="InterPro" id="IPR001497">
    <property type="entry name" value="MethylDNA_cys_MeTrfase_AS"/>
</dbReference>
<sequence length="156" mass="17129">MPRLFFASPLCNILLTEQNGALTSVEFCGKQELPFDDNTPLLMRAKEELLRYFNGELTRFTTPVMPCGSPFMLRVWAELVHIPYGKTFTYRRLAECAGSPKGCRAAGQACNRNPLPIFIPCHRVVGSGGSLTGYAGGLDIKSRLLALEQTGHLPPA</sequence>
<comment type="subcellular location">
    <subcellularLocation>
        <location evidence="9">Cytoplasm</location>
    </subcellularLocation>
</comment>
<feature type="active site" description="Nucleophile; methyl group acceptor" evidence="9">
    <location>
        <position position="121"/>
    </location>
</feature>
<dbReference type="NCBIfam" id="TIGR00589">
    <property type="entry name" value="ogt"/>
    <property type="match status" value="1"/>
</dbReference>
<dbReference type="Gene3D" id="3.30.160.70">
    <property type="entry name" value="Methylated DNA-protein cysteine methyltransferase domain"/>
    <property type="match status" value="1"/>
</dbReference>
<evidence type="ECO:0000256" key="6">
    <source>
        <dbReference type="ARBA" id="ARBA00022763"/>
    </source>
</evidence>
<evidence type="ECO:0000259" key="10">
    <source>
        <dbReference type="Pfam" id="PF01035"/>
    </source>
</evidence>
<dbReference type="InterPro" id="IPR008332">
    <property type="entry name" value="MethylG_MeTrfase_N"/>
</dbReference>
<dbReference type="InterPro" id="IPR036388">
    <property type="entry name" value="WH-like_DNA-bd_sf"/>
</dbReference>
<accession>A0A1G9UNX6</accession>
<keyword evidence="13" id="KW-1185">Reference proteome</keyword>
<evidence type="ECO:0000256" key="7">
    <source>
        <dbReference type="ARBA" id="ARBA00023204"/>
    </source>
</evidence>
<dbReference type="EC" id="2.1.1.63" evidence="9"/>
<dbReference type="CDD" id="cd06445">
    <property type="entry name" value="ATase"/>
    <property type="match status" value="1"/>
</dbReference>
<feature type="domain" description="Methylated-DNA-[protein]-cysteine S-methyltransferase DNA binding" evidence="10">
    <location>
        <begin position="70"/>
        <end position="149"/>
    </location>
</feature>
<dbReference type="SUPFAM" id="SSF46767">
    <property type="entry name" value="Methylated DNA-protein cysteine methyltransferase, C-terminal domain"/>
    <property type="match status" value="1"/>
</dbReference>
<dbReference type="AlphaFoldDB" id="A0A1G9UNX6"/>
<dbReference type="InterPro" id="IPR014048">
    <property type="entry name" value="MethylDNA_cys_MeTrfase_DNA-bd"/>
</dbReference>
<dbReference type="GO" id="GO:0006307">
    <property type="term" value="P:DNA alkylation repair"/>
    <property type="evidence" value="ECO:0007669"/>
    <property type="project" value="UniProtKB-UniRule"/>
</dbReference>
<name>A0A1G9UNX6_9FIRM</name>
<gene>
    <name evidence="12" type="ORF">SAMN05192585_10273</name>
</gene>
<comment type="miscellaneous">
    <text evidence="9">This enzyme catalyzes only one turnover and therefore is not strictly catalytic. According to one definition, an enzyme is a biocatalyst that acts repeatedly and over many reaction cycles.</text>
</comment>
<comment type="catalytic activity">
    <reaction evidence="8 9">
        <text>a 6-O-methyl-2'-deoxyguanosine in DNA + L-cysteinyl-[protein] = S-methyl-L-cysteinyl-[protein] + a 2'-deoxyguanosine in DNA</text>
        <dbReference type="Rhea" id="RHEA:24000"/>
        <dbReference type="Rhea" id="RHEA-COMP:10131"/>
        <dbReference type="Rhea" id="RHEA-COMP:10132"/>
        <dbReference type="Rhea" id="RHEA-COMP:11367"/>
        <dbReference type="Rhea" id="RHEA-COMP:11368"/>
        <dbReference type="ChEBI" id="CHEBI:29950"/>
        <dbReference type="ChEBI" id="CHEBI:82612"/>
        <dbReference type="ChEBI" id="CHEBI:85445"/>
        <dbReference type="ChEBI" id="CHEBI:85448"/>
        <dbReference type="EC" id="2.1.1.63"/>
    </reaction>
</comment>
<dbReference type="GO" id="GO:0003908">
    <property type="term" value="F:methylated-DNA-[protein]-cysteine S-methyltransferase activity"/>
    <property type="evidence" value="ECO:0007669"/>
    <property type="project" value="UniProtKB-UniRule"/>
</dbReference>
<comment type="function">
    <text evidence="9">Involved in the cellular defense against the biological effects of O6-methylguanine (O6-MeG) and O4-methylthymine (O4-MeT) in DNA. Repairs the methylated nucleobase in DNA by stoichiometrically transferring the methyl group to a cysteine residue in the enzyme. This is a suicide reaction: the enzyme is irreversibly inactivated.</text>
</comment>
<dbReference type="RefSeq" id="WP_092637573.1">
    <property type="nucleotide sequence ID" value="NZ_FNID01000002.1"/>
</dbReference>
<dbReference type="PANTHER" id="PTHR10815:SF5">
    <property type="entry name" value="METHYLATED-DNA--PROTEIN-CYSTEINE METHYLTRANSFERASE"/>
    <property type="match status" value="1"/>
</dbReference>
<dbReference type="InterPro" id="IPR023546">
    <property type="entry name" value="MGMT"/>
</dbReference>
<dbReference type="GO" id="GO:0005737">
    <property type="term" value="C:cytoplasm"/>
    <property type="evidence" value="ECO:0007669"/>
    <property type="project" value="UniProtKB-SubCell"/>
</dbReference>
<evidence type="ECO:0000256" key="1">
    <source>
        <dbReference type="ARBA" id="ARBA00001286"/>
    </source>
</evidence>
<dbReference type="HAMAP" id="MF_00772">
    <property type="entry name" value="OGT"/>
    <property type="match status" value="1"/>
</dbReference>
<organism evidence="12 13">
    <name type="scientific">Acetanaerobacterium elongatum</name>
    <dbReference type="NCBI Taxonomy" id="258515"/>
    <lineage>
        <taxon>Bacteria</taxon>
        <taxon>Bacillati</taxon>
        <taxon>Bacillota</taxon>
        <taxon>Clostridia</taxon>
        <taxon>Eubacteriales</taxon>
        <taxon>Oscillospiraceae</taxon>
        <taxon>Acetanaerobacterium</taxon>
    </lineage>
</organism>
<evidence type="ECO:0000313" key="13">
    <source>
        <dbReference type="Proteomes" id="UP000199182"/>
    </source>
</evidence>
<comment type="catalytic activity">
    <reaction evidence="1 9">
        <text>a 4-O-methyl-thymidine in DNA + L-cysteinyl-[protein] = a thymidine in DNA + S-methyl-L-cysteinyl-[protein]</text>
        <dbReference type="Rhea" id="RHEA:53428"/>
        <dbReference type="Rhea" id="RHEA-COMP:10131"/>
        <dbReference type="Rhea" id="RHEA-COMP:10132"/>
        <dbReference type="Rhea" id="RHEA-COMP:13555"/>
        <dbReference type="Rhea" id="RHEA-COMP:13556"/>
        <dbReference type="ChEBI" id="CHEBI:29950"/>
        <dbReference type="ChEBI" id="CHEBI:82612"/>
        <dbReference type="ChEBI" id="CHEBI:137386"/>
        <dbReference type="ChEBI" id="CHEBI:137387"/>
        <dbReference type="EC" id="2.1.1.63"/>
    </reaction>
</comment>
<reference evidence="12 13" key="1">
    <citation type="submission" date="2016-10" db="EMBL/GenBank/DDBJ databases">
        <authorList>
            <person name="de Groot N.N."/>
        </authorList>
    </citation>
    <scope>NUCLEOTIDE SEQUENCE [LARGE SCALE GENOMIC DNA]</scope>
    <source>
        <strain evidence="12 13">CGMCC 1.5012</strain>
    </source>
</reference>
<dbReference type="EMBL" id="FNID01000002">
    <property type="protein sequence ID" value="SDM61554.1"/>
    <property type="molecule type" value="Genomic_DNA"/>
</dbReference>
<evidence type="ECO:0000256" key="8">
    <source>
        <dbReference type="ARBA" id="ARBA00049348"/>
    </source>
</evidence>